<name>A0A2A6D220_PRIPA</name>
<dbReference type="Gene3D" id="1.10.510.10">
    <property type="entry name" value="Transferase(Phosphotransferase) domain 1"/>
    <property type="match status" value="1"/>
</dbReference>
<dbReference type="PANTHER" id="PTHR24058:SF17">
    <property type="entry name" value="HOMEODOMAIN INTERACTING PROTEIN KINASE, ISOFORM D"/>
    <property type="match status" value="1"/>
</dbReference>
<reference evidence="12" key="2">
    <citation type="submission" date="2022-06" db="UniProtKB">
        <authorList>
            <consortium name="EnsemblMetazoa"/>
        </authorList>
    </citation>
    <scope>IDENTIFICATION</scope>
    <source>
        <strain evidence="12">PS312</strain>
    </source>
</reference>
<dbReference type="InterPro" id="IPR017441">
    <property type="entry name" value="Protein_kinase_ATP_BS"/>
</dbReference>
<evidence type="ECO:0000256" key="4">
    <source>
        <dbReference type="ARBA" id="ARBA00022741"/>
    </source>
</evidence>
<comment type="catalytic activity">
    <reaction evidence="8">
        <text>L-seryl-[protein] + ATP = O-phospho-L-seryl-[protein] + ADP + H(+)</text>
        <dbReference type="Rhea" id="RHEA:17989"/>
        <dbReference type="Rhea" id="RHEA-COMP:9863"/>
        <dbReference type="Rhea" id="RHEA-COMP:11604"/>
        <dbReference type="ChEBI" id="CHEBI:15378"/>
        <dbReference type="ChEBI" id="CHEBI:29999"/>
        <dbReference type="ChEBI" id="CHEBI:30616"/>
        <dbReference type="ChEBI" id="CHEBI:83421"/>
        <dbReference type="ChEBI" id="CHEBI:456216"/>
        <dbReference type="EC" id="2.7.11.1"/>
    </reaction>
</comment>
<dbReference type="FunFam" id="1.10.510.10:FF:000029">
    <property type="entry name" value="Homeodomain-interacting protein kinase 2 isoform 1"/>
    <property type="match status" value="1"/>
</dbReference>
<accession>A0A2A6D220</accession>
<dbReference type="InterPro" id="IPR000719">
    <property type="entry name" value="Prot_kinase_dom"/>
</dbReference>
<feature type="domain" description="Protein kinase" evidence="11">
    <location>
        <begin position="204"/>
        <end position="562"/>
    </location>
</feature>
<dbReference type="PROSITE" id="PS00107">
    <property type="entry name" value="PROTEIN_KINASE_ATP"/>
    <property type="match status" value="1"/>
</dbReference>
<dbReference type="SMART" id="SM00220">
    <property type="entry name" value="S_TKc"/>
    <property type="match status" value="1"/>
</dbReference>
<dbReference type="InterPro" id="IPR011009">
    <property type="entry name" value="Kinase-like_dom_sf"/>
</dbReference>
<keyword evidence="6" id="KW-0067">ATP-binding</keyword>
<dbReference type="InterPro" id="IPR008271">
    <property type="entry name" value="Ser/Thr_kinase_AS"/>
</dbReference>
<proteinExistence type="inferred from homology"/>
<evidence type="ECO:0000313" key="12">
    <source>
        <dbReference type="EnsemblMetazoa" id="PPA20514.1"/>
    </source>
</evidence>
<evidence type="ECO:0000256" key="7">
    <source>
        <dbReference type="ARBA" id="ARBA00047899"/>
    </source>
</evidence>
<evidence type="ECO:0000259" key="11">
    <source>
        <dbReference type="PROSITE" id="PS50011"/>
    </source>
</evidence>
<evidence type="ECO:0000256" key="8">
    <source>
        <dbReference type="ARBA" id="ARBA00048679"/>
    </source>
</evidence>
<evidence type="ECO:0000256" key="6">
    <source>
        <dbReference type="ARBA" id="ARBA00022840"/>
    </source>
</evidence>
<keyword evidence="2" id="KW-0723">Serine/threonine-protein kinase</keyword>
<dbReference type="EC" id="2.7.11.1" evidence="1"/>
<dbReference type="OrthoDB" id="10030361at2759"/>
<evidence type="ECO:0000256" key="9">
    <source>
        <dbReference type="ARBA" id="ARBA00061380"/>
    </source>
</evidence>
<evidence type="ECO:0000256" key="1">
    <source>
        <dbReference type="ARBA" id="ARBA00012513"/>
    </source>
</evidence>
<evidence type="ECO:0000256" key="3">
    <source>
        <dbReference type="ARBA" id="ARBA00022679"/>
    </source>
</evidence>
<dbReference type="Proteomes" id="UP000005239">
    <property type="component" value="Unassembled WGS sequence"/>
</dbReference>
<keyword evidence="4" id="KW-0547">Nucleotide-binding</keyword>
<feature type="region of interest" description="Disordered" evidence="10">
    <location>
        <begin position="1"/>
        <end position="46"/>
    </location>
</feature>
<keyword evidence="3" id="KW-0808">Transferase</keyword>
<dbReference type="GO" id="GO:0005634">
    <property type="term" value="C:nucleus"/>
    <property type="evidence" value="ECO:0000318"/>
    <property type="project" value="GO_Central"/>
</dbReference>
<evidence type="ECO:0000256" key="2">
    <source>
        <dbReference type="ARBA" id="ARBA00022527"/>
    </source>
</evidence>
<dbReference type="Pfam" id="PF00069">
    <property type="entry name" value="Pkinase"/>
    <property type="match status" value="1"/>
</dbReference>
<keyword evidence="5" id="KW-0418">Kinase</keyword>
<dbReference type="PROSITE" id="PS50011">
    <property type="entry name" value="PROTEIN_KINASE_DOM"/>
    <property type="match status" value="1"/>
</dbReference>
<feature type="region of interest" description="Disordered" evidence="10">
    <location>
        <begin position="912"/>
        <end position="932"/>
    </location>
</feature>
<dbReference type="EnsemblMetazoa" id="PPA20514.1">
    <property type="protein sequence ID" value="PPA20514.1"/>
    <property type="gene ID" value="WBGene00110068"/>
</dbReference>
<dbReference type="PROSITE" id="PS00108">
    <property type="entry name" value="PROTEIN_KINASE_ST"/>
    <property type="match status" value="1"/>
</dbReference>
<dbReference type="Gene3D" id="3.30.200.20">
    <property type="entry name" value="Phosphorylase Kinase, domain 1"/>
    <property type="match status" value="1"/>
</dbReference>
<accession>A0A8R1YDH3</accession>
<evidence type="ECO:0000256" key="10">
    <source>
        <dbReference type="SAM" id="MobiDB-lite"/>
    </source>
</evidence>
<dbReference type="InterPro" id="IPR050494">
    <property type="entry name" value="Ser_Thr_dual-spec_kinase"/>
</dbReference>
<dbReference type="GO" id="GO:0004674">
    <property type="term" value="F:protein serine/threonine kinase activity"/>
    <property type="evidence" value="ECO:0000318"/>
    <property type="project" value="GO_Central"/>
</dbReference>
<feature type="region of interest" description="Disordered" evidence="10">
    <location>
        <begin position="151"/>
        <end position="178"/>
    </location>
</feature>
<dbReference type="GO" id="GO:0005524">
    <property type="term" value="F:ATP binding"/>
    <property type="evidence" value="ECO:0007669"/>
    <property type="project" value="UniProtKB-UniRule"/>
</dbReference>
<keyword evidence="13" id="KW-1185">Reference proteome</keyword>
<organism evidence="12 13">
    <name type="scientific">Pristionchus pacificus</name>
    <name type="common">Parasitic nematode worm</name>
    <dbReference type="NCBI Taxonomy" id="54126"/>
    <lineage>
        <taxon>Eukaryota</taxon>
        <taxon>Metazoa</taxon>
        <taxon>Ecdysozoa</taxon>
        <taxon>Nematoda</taxon>
        <taxon>Chromadorea</taxon>
        <taxon>Rhabditida</taxon>
        <taxon>Rhabditina</taxon>
        <taxon>Diplogasteromorpha</taxon>
        <taxon>Diplogasteroidea</taxon>
        <taxon>Neodiplogasteridae</taxon>
        <taxon>Pristionchus</taxon>
    </lineage>
</organism>
<comment type="catalytic activity">
    <reaction evidence="7">
        <text>L-threonyl-[protein] + ATP = O-phospho-L-threonyl-[protein] + ADP + H(+)</text>
        <dbReference type="Rhea" id="RHEA:46608"/>
        <dbReference type="Rhea" id="RHEA-COMP:11060"/>
        <dbReference type="Rhea" id="RHEA-COMP:11605"/>
        <dbReference type="ChEBI" id="CHEBI:15378"/>
        <dbReference type="ChEBI" id="CHEBI:30013"/>
        <dbReference type="ChEBI" id="CHEBI:30616"/>
        <dbReference type="ChEBI" id="CHEBI:61977"/>
        <dbReference type="ChEBI" id="CHEBI:456216"/>
        <dbReference type="EC" id="2.7.11.1"/>
    </reaction>
</comment>
<evidence type="ECO:0000313" key="13">
    <source>
        <dbReference type="Proteomes" id="UP000005239"/>
    </source>
</evidence>
<evidence type="ECO:0000256" key="5">
    <source>
        <dbReference type="ARBA" id="ARBA00022777"/>
    </source>
</evidence>
<protein>
    <recommendedName>
        <fullName evidence="1">non-specific serine/threonine protein kinase</fullName>
        <ecNumber evidence="1">2.7.11.1</ecNumber>
    </recommendedName>
</protein>
<dbReference type="GO" id="GO:0004713">
    <property type="term" value="F:protein tyrosine kinase activity"/>
    <property type="evidence" value="ECO:0000318"/>
    <property type="project" value="GO_Central"/>
</dbReference>
<dbReference type="SUPFAM" id="SSF56112">
    <property type="entry name" value="Protein kinase-like (PK-like)"/>
    <property type="match status" value="1"/>
</dbReference>
<dbReference type="AlphaFoldDB" id="A0A2A6D220"/>
<feature type="compositionally biased region" description="Low complexity" evidence="10">
    <location>
        <begin position="31"/>
        <end position="45"/>
    </location>
</feature>
<reference evidence="13" key="1">
    <citation type="journal article" date="2008" name="Nat. Genet.">
        <title>The Pristionchus pacificus genome provides a unique perspective on nematode lifestyle and parasitism.</title>
        <authorList>
            <person name="Dieterich C."/>
            <person name="Clifton S.W."/>
            <person name="Schuster L.N."/>
            <person name="Chinwalla A."/>
            <person name="Delehaunty K."/>
            <person name="Dinkelacker I."/>
            <person name="Fulton L."/>
            <person name="Fulton R."/>
            <person name="Godfrey J."/>
            <person name="Minx P."/>
            <person name="Mitreva M."/>
            <person name="Roeseler W."/>
            <person name="Tian H."/>
            <person name="Witte H."/>
            <person name="Yang S.P."/>
            <person name="Wilson R.K."/>
            <person name="Sommer R.J."/>
        </authorList>
    </citation>
    <scope>NUCLEOTIDE SEQUENCE [LARGE SCALE GENOMIC DNA]</scope>
    <source>
        <strain evidence="13">PS312</strain>
    </source>
</reference>
<dbReference type="GO" id="GO:0005737">
    <property type="term" value="C:cytoplasm"/>
    <property type="evidence" value="ECO:0000318"/>
    <property type="project" value="GO_Central"/>
</dbReference>
<dbReference type="PANTHER" id="PTHR24058">
    <property type="entry name" value="DUAL SPECIFICITY PROTEIN KINASE"/>
    <property type="match status" value="1"/>
</dbReference>
<sequence>MDVSRKRKAEPPSRLPVVPPHLNHHHHSGPSVVSSSSSASSSSSSINVIDVPSMTAAAAAAAASTLIQPVVGLQQQQQLPIPPQRLEPHQVSQEVKDAIAAVARSMVGVDEHVARTALKRKQQEELARAAPPVATVASTSSKNAATTAVAKISSTKAKAKPSTEGEYQGSSKSDKTVDTEVAKDTGEYKLIKNEVLVSPYRNHYEVLEFLGKGTFGQVVKAWKKGTNEIVAIKILKKHPSYARQGQIEFAKPNHACGIGCKTCAPEVSILSRLSNENAEEFNFVRAFECFQHKSHTCLVFEMLEQNLYDFLKQNKFTPLPMNNIRPIVQQVLTALMKLKSLGLIHADLKPENIMLVDPVNQPFRVKVIDFGSASHRSKAVTNTYLQSRYYRAPEIILGLPFKESIDMWSLGCVIAELFLGWPLYPGSSEYDQIRYIVQTQGNPPSHMLEAATKVLKFFKEAKPHEAAGVGTSSSWRLKNVDELDATMLHTKSKETRKYIFASLDDIHRFQQVAPIPQYEEDPLNQICERLDKDEFVNLLKKMLVLNQDQRISPYEALQHNFVSVSHLACYNTSNYFQTSLKRMKVCMRGRPPGTSPSSVAAPQTPLRVSGIPGIPVTNPATATVAPVVPAPPPPPPVPVQSSVPDIMTYYNAMSSGTFPPPPQINVNAAYYNPISLNSLVSYSQLMNQQHMQQAAAVAALPQAPPAALLPPAARPTFAVPPAQSLIPQFVPISMIDPQILAAQANYAALFQPDILNRTAAAQQAAVAQFPFGHNKFQLNLPALQLPAGAPQNANFEDWAQPALQEPSRTQQPQPLMNAPAPATLAAAPHEAKHAIPLQHVSVTQLHQLALRHAAGQQAGTATNNLATLNTNIQNLIAAAANGNRPMMHAPLSSHLPPVQKQMHQMPEVITIDEDDQPSSSVRSAGAPRPVKTEPEMLSATNPLYHPPSNNNNNINASNRAILANNPRAGKTAVVRPLIEVKPEPPVDNGYGAPRYMAPMGQMMRSPMLTGPSQMLAAAAAVAASNPMANQLHAAVAAAMANPYDTQLLHHLAGAVAAHNAMLPQRQM</sequence>
<gene>
    <name evidence="12" type="primary">WBGene00110068</name>
</gene>
<comment type="similarity">
    <text evidence="9">Belongs to the protein kinase superfamily. CMGC Ser/Thr protein kinase family. HIPK subfamily.</text>
</comment>